<evidence type="ECO:0000259" key="1">
    <source>
        <dbReference type="Pfam" id="PF12773"/>
    </source>
</evidence>
<dbReference type="Proteomes" id="UP000190626">
    <property type="component" value="Unassembled WGS sequence"/>
</dbReference>
<feature type="domain" description="DZANK-type" evidence="1">
    <location>
        <begin position="10"/>
        <end position="61"/>
    </location>
</feature>
<evidence type="ECO:0000313" key="3">
    <source>
        <dbReference type="Proteomes" id="UP000190626"/>
    </source>
</evidence>
<evidence type="ECO:0000313" key="2">
    <source>
        <dbReference type="EMBL" id="OPH47170.1"/>
    </source>
</evidence>
<protein>
    <recommendedName>
        <fullName evidence="1">DZANK-type domain-containing protein</fullName>
    </recommendedName>
</protein>
<dbReference type="OrthoDB" id="2622809at2"/>
<dbReference type="AlphaFoldDB" id="A0A1V4H8C2"/>
<dbReference type="RefSeq" id="WP_079420885.1">
    <property type="nucleotide sequence ID" value="NZ_MBTG01000066.1"/>
</dbReference>
<keyword evidence="3" id="KW-1185">Reference proteome</keyword>
<name>A0A1V4H8C2_9BACL</name>
<accession>A0A1V4H8C2</accession>
<dbReference type="EMBL" id="MBTG01000066">
    <property type="protein sequence ID" value="OPH47170.1"/>
    <property type="molecule type" value="Genomic_DNA"/>
</dbReference>
<comment type="caution">
    <text evidence="2">The sequence shown here is derived from an EMBL/GenBank/DDBJ whole genome shotgun (WGS) entry which is preliminary data.</text>
</comment>
<proteinExistence type="predicted"/>
<gene>
    <name evidence="2" type="ORF">BC351_11745</name>
</gene>
<dbReference type="Pfam" id="PF12773">
    <property type="entry name" value="DZR"/>
    <property type="match status" value="1"/>
</dbReference>
<sequence>MAEKNELQTCFRCQYVADKDDKYCIRCGAPLKNKCTKEKSLLHKGCSKVNKADAKFCSDCGTETTFSQWGLF</sequence>
<organism evidence="2 3">
    <name type="scientific">Paenibacillus ferrarius</name>
    <dbReference type="NCBI Taxonomy" id="1469647"/>
    <lineage>
        <taxon>Bacteria</taxon>
        <taxon>Bacillati</taxon>
        <taxon>Bacillota</taxon>
        <taxon>Bacilli</taxon>
        <taxon>Bacillales</taxon>
        <taxon>Paenibacillaceae</taxon>
        <taxon>Paenibacillus</taxon>
    </lineage>
</organism>
<dbReference type="InterPro" id="IPR025874">
    <property type="entry name" value="DZR"/>
</dbReference>
<reference evidence="3" key="1">
    <citation type="submission" date="2016-07" db="EMBL/GenBank/DDBJ databases">
        <authorList>
            <person name="Florea S."/>
            <person name="Webb J.S."/>
            <person name="Jaromczyk J."/>
            <person name="Schardl C.L."/>
        </authorList>
    </citation>
    <scope>NUCLEOTIDE SEQUENCE [LARGE SCALE GENOMIC DNA]</scope>
    <source>
        <strain evidence="3">CY1</strain>
    </source>
</reference>